<dbReference type="Proteomes" id="UP001365542">
    <property type="component" value="Unassembled WGS sequence"/>
</dbReference>
<dbReference type="AlphaFoldDB" id="A0AAV9XSM9"/>
<feature type="compositionally biased region" description="Basic and acidic residues" evidence="1">
    <location>
        <begin position="662"/>
        <end position="674"/>
    </location>
</feature>
<feature type="region of interest" description="Disordered" evidence="1">
    <location>
        <begin position="662"/>
        <end position="681"/>
    </location>
</feature>
<gene>
    <name evidence="2" type="ORF">TWF694_001156</name>
</gene>
<evidence type="ECO:0000256" key="1">
    <source>
        <dbReference type="SAM" id="MobiDB-lite"/>
    </source>
</evidence>
<evidence type="ECO:0000313" key="3">
    <source>
        <dbReference type="Proteomes" id="UP001365542"/>
    </source>
</evidence>
<feature type="region of interest" description="Disordered" evidence="1">
    <location>
        <begin position="688"/>
        <end position="748"/>
    </location>
</feature>
<dbReference type="EMBL" id="JAVHJO010000001">
    <property type="protein sequence ID" value="KAK6544461.1"/>
    <property type="molecule type" value="Genomic_DNA"/>
</dbReference>
<feature type="compositionally biased region" description="Acidic residues" evidence="1">
    <location>
        <begin position="867"/>
        <end position="877"/>
    </location>
</feature>
<proteinExistence type="predicted"/>
<organism evidence="2 3">
    <name type="scientific">Orbilia ellipsospora</name>
    <dbReference type="NCBI Taxonomy" id="2528407"/>
    <lineage>
        <taxon>Eukaryota</taxon>
        <taxon>Fungi</taxon>
        <taxon>Dikarya</taxon>
        <taxon>Ascomycota</taxon>
        <taxon>Pezizomycotina</taxon>
        <taxon>Orbiliomycetes</taxon>
        <taxon>Orbiliales</taxon>
        <taxon>Orbiliaceae</taxon>
        <taxon>Orbilia</taxon>
    </lineage>
</organism>
<comment type="caution">
    <text evidence="2">The sequence shown here is derived from an EMBL/GenBank/DDBJ whole genome shotgun (WGS) entry which is preliminary data.</text>
</comment>
<sequence>MPIDPSIAAAKATVRLDDHTDWTARKVASYTRVLENALAKIKKEVQIASYSNTSISTISFKQLFNAPEPALKWEWEPKTEQELLLRMKAGHTLAQQPRKKVYADASMRRKGFHLQPRRPTPPTPQKEGPAVESVFKNYLQNASLRRKVLLAGANAAVRPHYATVLQQQASIVAPATDAVEVPSLRILSARAFGRAIVMARDPDNLQGDYSWYSYCDENSNMYNLLAETLRGHITQLLCNAMSEYWFPQDLASTMIAQSGNAGDYSLSETLFQATYRGSCEEKNRSVARRKGELAPEPFSSILYMPDILFRQMGLVIEERPEMMLEAWFLDVMVAGIAEISMHRELPKLVVTCLELLLGIEIWDEGVHRRRLNRTGKTMRKKLESFDKAWLFQSKGVIQRKAANVAQDLVERLYHVGWGDLKVSTETKLTANTVMNTIVERMLLWSKVFNHPHKEASEGSSITARTLALSAVILTPDKEKQQPMTDVIEELVRLLLVTMIEASEEEKIQGEDRMADTFDLHDLAKYVAEVLNKVYSTALRREVRVDYLVALALGSHRCDFTQTPAVGDKAKLEQKRQRYLIAIFAYHISTALAEISRSAGSREYAAIVESRLVELQISKKGLLKASDLKTPKFSNLLRDLAQTEDRNNRWVYEPMLNEWVEVPMKDDDSSSEHSGRKVSRKLNFSQQGINSLPPVLATPGRKVGANSSILEGDSSDISESEDYDEEDSTVYPASADTTMTEPDTTPPSSLPNILIEVCIPALSATESTSISQIGAFKTGNKISGLFRQSKRLRTGEFKGSQSQSFGQAKVPKKIKTGEAKDTTMSDSQEDIQEHVAIVPRKRGRPRKNTTQISKPPLREVSGYQPDRSEEEGNNQEEDLQPRKKRQAPLRQSIDQYDENIDIFQDELDLTSTGAINNTTTTIVRKVGRPSKTSKVGIFHATGLSKLNMKRNKTGEDKNTDEVEESVATIITAQKKGRRSLLN</sequence>
<feature type="region of interest" description="Disordered" evidence="1">
    <location>
        <begin position="793"/>
        <end position="890"/>
    </location>
</feature>
<name>A0AAV9XSM9_9PEZI</name>
<feature type="region of interest" description="Disordered" evidence="1">
    <location>
        <begin position="111"/>
        <end position="131"/>
    </location>
</feature>
<evidence type="ECO:0000313" key="2">
    <source>
        <dbReference type="EMBL" id="KAK6544461.1"/>
    </source>
</evidence>
<keyword evidence="3" id="KW-1185">Reference proteome</keyword>
<accession>A0AAV9XSM9</accession>
<reference evidence="2 3" key="1">
    <citation type="submission" date="2019-10" db="EMBL/GenBank/DDBJ databases">
        <authorList>
            <person name="Palmer J.M."/>
        </authorList>
    </citation>
    <scope>NUCLEOTIDE SEQUENCE [LARGE SCALE GENOMIC DNA]</scope>
    <source>
        <strain evidence="2 3">TWF694</strain>
    </source>
</reference>
<feature type="compositionally biased region" description="Acidic residues" evidence="1">
    <location>
        <begin position="712"/>
        <end position="727"/>
    </location>
</feature>
<protein>
    <submittedName>
        <fullName evidence="2">Uncharacterized protein</fullName>
    </submittedName>
</protein>